<organism evidence="2 3">
    <name type="scientific">Candidatus Staskawiczbacteria bacterium RIFCSPHIGHO2_01_FULL_41_41</name>
    <dbReference type="NCBI Taxonomy" id="1802203"/>
    <lineage>
        <taxon>Bacteria</taxon>
        <taxon>Candidatus Staskawicziibacteriota</taxon>
    </lineage>
</organism>
<comment type="caution">
    <text evidence="2">The sequence shown here is derived from an EMBL/GenBank/DDBJ whole genome shotgun (WGS) entry which is preliminary data.</text>
</comment>
<evidence type="ECO:0000313" key="2">
    <source>
        <dbReference type="EMBL" id="OGZ66692.1"/>
    </source>
</evidence>
<dbReference type="AlphaFoldDB" id="A0A1G2HVY8"/>
<feature type="transmembrane region" description="Helical" evidence="1">
    <location>
        <begin position="15"/>
        <end position="36"/>
    </location>
</feature>
<proteinExistence type="predicted"/>
<feature type="transmembrane region" description="Helical" evidence="1">
    <location>
        <begin position="48"/>
        <end position="68"/>
    </location>
</feature>
<name>A0A1G2HVY8_9BACT</name>
<evidence type="ECO:0000313" key="3">
    <source>
        <dbReference type="Proteomes" id="UP000178774"/>
    </source>
</evidence>
<reference evidence="2 3" key="1">
    <citation type="journal article" date="2016" name="Nat. Commun.">
        <title>Thousands of microbial genomes shed light on interconnected biogeochemical processes in an aquifer system.</title>
        <authorList>
            <person name="Anantharaman K."/>
            <person name="Brown C.T."/>
            <person name="Hug L.A."/>
            <person name="Sharon I."/>
            <person name="Castelle C.J."/>
            <person name="Probst A.J."/>
            <person name="Thomas B.C."/>
            <person name="Singh A."/>
            <person name="Wilkins M.J."/>
            <person name="Karaoz U."/>
            <person name="Brodie E.L."/>
            <person name="Williams K.H."/>
            <person name="Hubbard S.S."/>
            <person name="Banfield J.F."/>
        </authorList>
    </citation>
    <scope>NUCLEOTIDE SEQUENCE [LARGE SCALE GENOMIC DNA]</scope>
</reference>
<keyword evidence="1" id="KW-0812">Transmembrane</keyword>
<keyword evidence="1" id="KW-1133">Transmembrane helix</keyword>
<protein>
    <submittedName>
        <fullName evidence="2">Uncharacterized protein</fullName>
    </submittedName>
</protein>
<dbReference type="Proteomes" id="UP000178774">
    <property type="component" value="Unassembled WGS sequence"/>
</dbReference>
<dbReference type="EMBL" id="MHOP01000002">
    <property type="protein sequence ID" value="OGZ66692.1"/>
    <property type="molecule type" value="Genomic_DNA"/>
</dbReference>
<keyword evidence="1" id="KW-0472">Membrane</keyword>
<gene>
    <name evidence="2" type="ORF">A2822_00650</name>
</gene>
<evidence type="ECO:0000256" key="1">
    <source>
        <dbReference type="SAM" id="Phobius"/>
    </source>
</evidence>
<accession>A0A1G2HVY8</accession>
<sequence length="90" mass="10178">MNALQQEQHKQIEKIFWLGLQISFIFAIPAGIAVFAGKKVDAMLGTDGLATTIALATAFIFSWALVLVQYHRLNKKLKEVNRRIKENNHV</sequence>